<reference evidence="2" key="1">
    <citation type="journal article" date="2014" name="Int. J. Syst. Evol. Microbiol.">
        <title>Complete genome of a new Firmicutes species belonging to the dominant human colonic microbiota ('Ruminococcus bicirculans') reveals two chromosomes and a selective capacity to utilize plant glucans.</title>
        <authorList>
            <consortium name="NISC Comparative Sequencing Program"/>
            <person name="Wegmann U."/>
            <person name="Louis P."/>
            <person name="Goesmann A."/>
            <person name="Henrissat B."/>
            <person name="Duncan S.H."/>
            <person name="Flint H.J."/>
        </authorList>
    </citation>
    <scope>NUCLEOTIDE SEQUENCE</scope>
    <source>
        <strain evidence="2">CGMCC 1.8884</strain>
    </source>
</reference>
<dbReference type="AlphaFoldDB" id="A0AAV4K5C8"/>
<evidence type="ECO:0000313" key="3">
    <source>
        <dbReference type="Proteomes" id="UP000630135"/>
    </source>
</evidence>
<dbReference type="EMBL" id="BMMA01000014">
    <property type="protein sequence ID" value="GGI83586.1"/>
    <property type="molecule type" value="Genomic_DNA"/>
</dbReference>
<accession>A0AAV4K5C8</accession>
<dbReference type="Proteomes" id="UP000652720">
    <property type="component" value="Unassembled WGS sequence"/>
</dbReference>
<reference evidence="3" key="3">
    <citation type="journal article" date="2019" name="Int. J. Syst. Evol. Microbiol.">
        <title>The Global Catalogue of Microorganisms (GCM) 10K type strain sequencing project: providing services to taxonomists for standard genome sequencing and annotation.</title>
        <authorList>
            <consortium name="The Broad Institute Genomics Platform"/>
            <consortium name="The Broad Institute Genome Sequencing Center for Infectious Disease"/>
            <person name="Wu L."/>
            <person name="Ma J."/>
        </authorList>
    </citation>
    <scope>NUCLEOTIDE SEQUENCE [LARGE SCALE GENOMIC DNA]</scope>
    <source>
        <strain evidence="3">CGMCC 1.8884</strain>
    </source>
</reference>
<gene>
    <name evidence="2" type="ORF">GCM10008021_12760</name>
    <name evidence="1" type="ORF">GCM10010914_17400</name>
</gene>
<evidence type="ECO:0000313" key="1">
    <source>
        <dbReference type="EMBL" id="GGI83586.1"/>
    </source>
</evidence>
<evidence type="ECO:0008006" key="5">
    <source>
        <dbReference type="Google" id="ProtNLM"/>
    </source>
</evidence>
<reference evidence="1" key="4">
    <citation type="submission" date="2023-08" db="EMBL/GenBank/DDBJ databases">
        <authorList>
            <person name="Sun Q."/>
            <person name="Zhou Y."/>
        </authorList>
    </citation>
    <scope>NUCLEOTIDE SEQUENCE</scope>
    <source>
        <strain evidence="2">CGMCC 1.8884</strain>
        <strain evidence="1">CGMCC 1.8885</strain>
    </source>
</reference>
<evidence type="ECO:0000313" key="2">
    <source>
        <dbReference type="EMBL" id="GGP29625.1"/>
    </source>
</evidence>
<evidence type="ECO:0000313" key="4">
    <source>
        <dbReference type="Proteomes" id="UP000652720"/>
    </source>
</evidence>
<organism evidence="1 4">
    <name type="scientific">Deinococcus wulumuqiensis</name>
    <dbReference type="NCBI Taxonomy" id="980427"/>
    <lineage>
        <taxon>Bacteria</taxon>
        <taxon>Thermotogati</taxon>
        <taxon>Deinococcota</taxon>
        <taxon>Deinococci</taxon>
        <taxon>Deinococcales</taxon>
        <taxon>Deinococcaceae</taxon>
        <taxon>Deinococcus</taxon>
    </lineage>
</organism>
<reference evidence="1" key="2">
    <citation type="journal article" date="2014" name="Int. J. Syst. Evol. Microbiol.">
        <title>Complete genome sequence of Corynebacterium casei LMG S-19264T (=DSM 44701T), isolated from a smear-ripened cheese.</title>
        <authorList>
            <consortium name="US DOE Joint Genome Institute (JGI-PGF)"/>
            <person name="Walter F."/>
            <person name="Albersmeier A."/>
            <person name="Kalinowski J."/>
            <person name="Ruckert C."/>
        </authorList>
    </citation>
    <scope>NUCLEOTIDE SEQUENCE</scope>
    <source>
        <strain evidence="1">CGMCC 1.8885</strain>
    </source>
</reference>
<dbReference type="EMBL" id="BMLZ01000013">
    <property type="protein sequence ID" value="GGP29625.1"/>
    <property type="molecule type" value="Genomic_DNA"/>
</dbReference>
<name>A0AAV4K5C8_9DEIO</name>
<comment type="caution">
    <text evidence="1">The sequence shown here is derived from an EMBL/GenBank/DDBJ whole genome shotgun (WGS) entry which is preliminary data.</text>
</comment>
<sequence length="75" mass="8411">MGLFSSKPPQAQAVQRAGIDLKCDHCAHDLFFQGEAQLHSQVATLFGLEGWEPNATYYACERCGRLHWFRSPESA</sequence>
<keyword evidence="3" id="KW-1185">Reference proteome</keyword>
<protein>
    <recommendedName>
        <fullName evidence="5">Mut7-C RNAse domain-containing protein</fullName>
    </recommendedName>
</protein>
<proteinExistence type="predicted"/>
<dbReference type="Proteomes" id="UP000630135">
    <property type="component" value="Unassembled WGS sequence"/>
</dbReference>